<accession>A0A7L0TYT5</accession>
<feature type="compositionally biased region" description="Pro residues" evidence="1">
    <location>
        <begin position="129"/>
        <end position="140"/>
    </location>
</feature>
<evidence type="ECO:0000313" key="2">
    <source>
        <dbReference type="EMBL" id="NXL59453.1"/>
    </source>
</evidence>
<reference evidence="2 3" key="1">
    <citation type="submission" date="2019-09" db="EMBL/GenBank/DDBJ databases">
        <title>Bird 10,000 Genomes (B10K) Project - Family phase.</title>
        <authorList>
            <person name="Zhang G."/>
        </authorList>
    </citation>
    <scope>NUCLEOTIDE SEQUENCE [LARGE SCALE GENOMIC DNA]</scope>
    <source>
        <strain evidence="2">B10K-DU-008-62</strain>
        <tissue evidence="2">Mixed tissue sample</tissue>
    </source>
</reference>
<dbReference type="OrthoDB" id="6151791at2759"/>
<sequence>MAASAVPVLPVMIPLIPAPLTGIDFLKASHLRLGDERCVAESSRQPFSHSQFPPHRGSHRQAPAPPPRSGRVLSPGGAGGGEICSETRLAFAEKRLQPPAPIVPADSCVRIQTDPRLRVLSSVTRESFPWPPAAPRPQPLPTAQRQKHHIPSGDREKIKLPPSLYTSSYPAHEIQPTGRPWCSHRGHVPIIKEDGQSCYNTSYQAQFTGEWNPPAKPVVKRLSPITFGDPRSSGSISEQKHAYRAPDKRTHRVYDKERAASHIHHTNLRLGDGRTRFSTLTSEFFPARALEPVTIARPNKCASSIPRGDEDPERNQALARTTTQLSYPETDRWNLSPKPELVPWQHQSNFCLGDERSGSRFFNTTQQADYQPPCQSQRVTADSKRHRESHIPFNYHNESSVTTTQAMLVPHRQQKQRLSEDVLQQIKCSHLQLPWKAQKFFRTEQKDAFTPKPRGPAEILKANCQVSHVPLGTLKTYCPQRKVVFAP</sequence>
<evidence type="ECO:0000313" key="3">
    <source>
        <dbReference type="Proteomes" id="UP000568556"/>
    </source>
</evidence>
<dbReference type="EMBL" id="VXAQ01000205">
    <property type="protein sequence ID" value="NXL59453.1"/>
    <property type="molecule type" value="Genomic_DNA"/>
</dbReference>
<organism evidence="2 3">
    <name type="scientific">Chordeiles acutipennis</name>
    <name type="common">Lesser nighthawk</name>
    <name type="synonym">Caprimulgus acutipennis</name>
    <dbReference type="NCBI Taxonomy" id="118183"/>
    <lineage>
        <taxon>Eukaryota</taxon>
        <taxon>Metazoa</taxon>
        <taxon>Chordata</taxon>
        <taxon>Craniata</taxon>
        <taxon>Vertebrata</taxon>
        <taxon>Euteleostomi</taxon>
        <taxon>Archelosauria</taxon>
        <taxon>Archosauria</taxon>
        <taxon>Dinosauria</taxon>
        <taxon>Saurischia</taxon>
        <taxon>Theropoda</taxon>
        <taxon>Coelurosauria</taxon>
        <taxon>Aves</taxon>
        <taxon>Neognathae</taxon>
        <taxon>Neoaves</taxon>
        <taxon>Strisores</taxon>
        <taxon>Caprimulgiformes</taxon>
        <taxon>Caprimulgidae</taxon>
        <taxon>Chordeilinae</taxon>
        <taxon>Chordeiles</taxon>
    </lineage>
</organism>
<feature type="non-terminal residue" evidence="2">
    <location>
        <position position="1"/>
    </location>
</feature>
<feature type="compositionally biased region" description="Basic and acidic residues" evidence="1">
    <location>
        <begin position="238"/>
        <end position="249"/>
    </location>
</feature>
<dbReference type="PANTHER" id="PTHR34828">
    <property type="entry name" value="TESTIS-EXPRESSED PROTEIN 45"/>
    <property type="match status" value="1"/>
</dbReference>
<dbReference type="Proteomes" id="UP000568556">
    <property type="component" value="Unassembled WGS sequence"/>
</dbReference>
<comment type="caution">
    <text evidence="2">The sequence shown here is derived from an EMBL/GenBank/DDBJ whole genome shotgun (WGS) entry which is preliminary data.</text>
</comment>
<feature type="region of interest" description="Disordered" evidence="1">
    <location>
        <begin position="42"/>
        <end position="80"/>
    </location>
</feature>
<dbReference type="InterPro" id="IPR028001">
    <property type="entry name" value="SAXO5"/>
</dbReference>
<feature type="region of interest" description="Disordered" evidence="1">
    <location>
        <begin position="127"/>
        <end position="161"/>
    </location>
</feature>
<gene>
    <name evidence="2" type="primary">Tex45</name>
    <name evidence="2" type="ORF">CHOACU_R06242</name>
</gene>
<feature type="region of interest" description="Disordered" evidence="1">
    <location>
        <begin position="229"/>
        <end position="249"/>
    </location>
</feature>
<feature type="compositionally biased region" description="Polar residues" evidence="1">
    <location>
        <begin position="42"/>
        <end position="51"/>
    </location>
</feature>
<dbReference type="PANTHER" id="PTHR34828:SF1">
    <property type="entry name" value="TESTIS-EXPRESSED PROTEIN 45"/>
    <property type="match status" value="1"/>
</dbReference>
<protein>
    <submittedName>
        <fullName evidence="2">TEX45 protein</fullName>
    </submittedName>
</protein>
<proteinExistence type="predicted"/>
<dbReference type="AlphaFoldDB" id="A0A7L0TYT5"/>
<keyword evidence="3" id="KW-1185">Reference proteome</keyword>
<evidence type="ECO:0000256" key="1">
    <source>
        <dbReference type="SAM" id="MobiDB-lite"/>
    </source>
</evidence>
<dbReference type="Pfam" id="PF15373">
    <property type="entry name" value="SAXO5-like"/>
    <property type="match status" value="1"/>
</dbReference>
<name>A0A7L0TYT5_CHOAC</name>
<feature type="non-terminal residue" evidence="2">
    <location>
        <position position="487"/>
    </location>
</feature>